<proteinExistence type="predicted"/>
<reference evidence="4" key="1">
    <citation type="journal article" date="2019" name="Int. J. Syst. Evol. Microbiol.">
        <title>The Global Catalogue of Microorganisms (GCM) 10K type strain sequencing project: providing services to taxonomists for standard genome sequencing and annotation.</title>
        <authorList>
            <consortium name="The Broad Institute Genomics Platform"/>
            <consortium name="The Broad Institute Genome Sequencing Center for Infectious Disease"/>
            <person name="Wu L."/>
            <person name="Ma J."/>
        </authorList>
    </citation>
    <scope>NUCLEOTIDE SEQUENCE [LARGE SCALE GENOMIC DNA]</scope>
    <source>
        <strain evidence="4">JCM 17839</strain>
    </source>
</reference>
<gene>
    <name evidence="3" type="ORF">GCM10023171_21720</name>
</gene>
<feature type="region of interest" description="Disordered" evidence="1">
    <location>
        <begin position="105"/>
        <end position="130"/>
    </location>
</feature>
<feature type="region of interest" description="Disordered" evidence="1">
    <location>
        <begin position="1"/>
        <end position="57"/>
    </location>
</feature>
<dbReference type="Pfam" id="PF07179">
    <property type="entry name" value="SseB"/>
    <property type="match status" value="1"/>
</dbReference>
<evidence type="ECO:0000313" key="3">
    <source>
        <dbReference type="EMBL" id="GAA4486191.1"/>
    </source>
</evidence>
<feature type="compositionally biased region" description="Pro residues" evidence="1">
    <location>
        <begin position="106"/>
        <end position="126"/>
    </location>
</feature>
<dbReference type="Proteomes" id="UP001500731">
    <property type="component" value="Unassembled WGS sequence"/>
</dbReference>
<name>A0ABP8PH80_9MICO</name>
<comment type="caution">
    <text evidence="3">The sequence shown here is derived from an EMBL/GenBank/DDBJ whole genome shotgun (WGS) entry which is preliminary data.</text>
</comment>
<dbReference type="EMBL" id="BAABGP010000014">
    <property type="protein sequence ID" value="GAA4486191.1"/>
    <property type="molecule type" value="Genomic_DNA"/>
</dbReference>
<feature type="domain" description="SseB protein N-terminal" evidence="2">
    <location>
        <begin position="279"/>
        <end position="384"/>
    </location>
</feature>
<evidence type="ECO:0000313" key="4">
    <source>
        <dbReference type="Proteomes" id="UP001500731"/>
    </source>
</evidence>
<evidence type="ECO:0000259" key="2">
    <source>
        <dbReference type="Pfam" id="PF07179"/>
    </source>
</evidence>
<protein>
    <recommendedName>
        <fullName evidence="2">SseB protein N-terminal domain-containing protein</fullName>
    </recommendedName>
</protein>
<evidence type="ECO:0000256" key="1">
    <source>
        <dbReference type="SAM" id="MobiDB-lite"/>
    </source>
</evidence>
<keyword evidence="4" id="KW-1185">Reference proteome</keyword>
<accession>A0ABP8PH80</accession>
<dbReference type="RefSeq" id="WP_345186865.1">
    <property type="nucleotide sequence ID" value="NZ_BAABGP010000014.1"/>
</dbReference>
<sequence length="394" mass="40562">MGLFSRRQKQDEAVDAEASADGVLSQEVPLQAAPSQKPQGDVAPESPAEALAEKAAEDVPAVNVSVQAFRGLGAPAGPTVDAPAESPAPGHDLIDTVVDDALIAPAPAPADLPSGRPPLPLAPADPPTQTESIPGMPDNVLLREALAQLGGDPSQAELLGVLRQSLQGNLFLRVHGDAGEQIQAGRPLSVAVVNDGENSFMLAFSAAAAVRDSVQQSDEDPSETSAVVQPVQAVYQQVIEGPFAGLIIDNASGTNRVVFPSEVLQKALEEADPSFAIKALLAAPREADSEARVAEALTTARMWVAVSDADGDGQFGVAEAHTADGERYLQLFSHPLEVIALGRGDQPLPFSAEQIGTVIAQHPEMTGVLVDAAGPAIAVHRDALGAVIALAPAE</sequence>
<organism evidence="3 4">
    <name type="scientific">Microbacterium panaciterrae</name>
    <dbReference type="NCBI Taxonomy" id="985759"/>
    <lineage>
        <taxon>Bacteria</taxon>
        <taxon>Bacillati</taxon>
        <taxon>Actinomycetota</taxon>
        <taxon>Actinomycetes</taxon>
        <taxon>Micrococcales</taxon>
        <taxon>Microbacteriaceae</taxon>
        <taxon>Microbacterium</taxon>
    </lineage>
</organism>
<dbReference type="InterPro" id="IPR009839">
    <property type="entry name" value="SseB_N"/>
</dbReference>